<dbReference type="InterPro" id="IPR036961">
    <property type="entry name" value="Kinesin_motor_dom_sf"/>
</dbReference>
<dbReference type="Gene3D" id="3.40.850.10">
    <property type="entry name" value="Kinesin motor domain"/>
    <property type="match status" value="1"/>
</dbReference>
<name>A0A8X7UAP8_BRACI</name>
<protein>
    <submittedName>
        <fullName evidence="2">Uncharacterized protein</fullName>
    </submittedName>
</protein>
<gene>
    <name evidence="2" type="ORF">Bca52824_064991</name>
</gene>
<dbReference type="Proteomes" id="UP000886595">
    <property type="component" value="Unassembled WGS sequence"/>
</dbReference>
<dbReference type="EMBL" id="JAAMPC010000013">
    <property type="protein sequence ID" value="KAG2270436.1"/>
    <property type="molecule type" value="Genomic_DNA"/>
</dbReference>
<sequence length="70" mass="8016">MHSVNYTMDVLQQMEFGEVNRDVSFTSINNQSSRSHRTILQSIPKQQAESSTPRRIRLSSQNTDLCSLES</sequence>
<evidence type="ECO:0000256" key="1">
    <source>
        <dbReference type="SAM" id="MobiDB-lite"/>
    </source>
</evidence>
<evidence type="ECO:0000313" key="3">
    <source>
        <dbReference type="Proteomes" id="UP000886595"/>
    </source>
</evidence>
<accession>A0A8X7UAP8</accession>
<organism evidence="2 3">
    <name type="scientific">Brassica carinata</name>
    <name type="common">Ethiopian mustard</name>
    <name type="synonym">Abyssinian cabbage</name>
    <dbReference type="NCBI Taxonomy" id="52824"/>
    <lineage>
        <taxon>Eukaryota</taxon>
        <taxon>Viridiplantae</taxon>
        <taxon>Streptophyta</taxon>
        <taxon>Embryophyta</taxon>
        <taxon>Tracheophyta</taxon>
        <taxon>Spermatophyta</taxon>
        <taxon>Magnoliopsida</taxon>
        <taxon>eudicotyledons</taxon>
        <taxon>Gunneridae</taxon>
        <taxon>Pentapetalae</taxon>
        <taxon>rosids</taxon>
        <taxon>malvids</taxon>
        <taxon>Brassicales</taxon>
        <taxon>Brassicaceae</taxon>
        <taxon>Brassiceae</taxon>
        <taxon>Brassica</taxon>
    </lineage>
</organism>
<keyword evidence="3" id="KW-1185">Reference proteome</keyword>
<evidence type="ECO:0000313" key="2">
    <source>
        <dbReference type="EMBL" id="KAG2270436.1"/>
    </source>
</evidence>
<proteinExistence type="predicted"/>
<dbReference type="AlphaFoldDB" id="A0A8X7UAP8"/>
<feature type="region of interest" description="Disordered" evidence="1">
    <location>
        <begin position="27"/>
        <end position="70"/>
    </location>
</feature>
<reference evidence="2 3" key="1">
    <citation type="submission" date="2020-02" db="EMBL/GenBank/DDBJ databases">
        <authorList>
            <person name="Ma Q."/>
            <person name="Huang Y."/>
            <person name="Song X."/>
            <person name="Pei D."/>
        </authorList>
    </citation>
    <scope>NUCLEOTIDE SEQUENCE [LARGE SCALE GENOMIC DNA]</scope>
    <source>
        <strain evidence="2">Sxm20200214</strain>
        <tissue evidence="2">Leaf</tissue>
    </source>
</reference>
<comment type="caution">
    <text evidence="2">The sequence shown here is derived from an EMBL/GenBank/DDBJ whole genome shotgun (WGS) entry which is preliminary data.</text>
</comment>